<sequence length="67" mass="7293">MFLSQLLLQRFRSCRDTVVKFAPDLTVVVGENAAGKSAIVDALRLVTFPASGRQSAWFSGGVCCMIR</sequence>
<keyword evidence="1" id="KW-0742">SOS response</keyword>
<keyword evidence="1" id="KW-0227">DNA damage</keyword>
<dbReference type="RefSeq" id="WP_003881696.1">
    <property type="nucleotide sequence ID" value="NZ_CP110127.1"/>
</dbReference>
<accession>A0A378UZR2</accession>
<dbReference type="GO" id="GO:0016887">
    <property type="term" value="F:ATP hydrolysis activity"/>
    <property type="evidence" value="ECO:0007669"/>
    <property type="project" value="InterPro"/>
</dbReference>
<dbReference type="Proteomes" id="UP000255389">
    <property type="component" value="Unassembled WGS sequence"/>
</dbReference>
<dbReference type="GO" id="GO:0000731">
    <property type="term" value="P:DNA synthesis involved in DNA repair"/>
    <property type="evidence" value="ECO:0007669"/>
    <property type="project" value="TreeGrafter"/>
</dbReference>
<protein>
    <submittedName>
        <fullName evidence="2">Recombination protein F</fullName>
    </submittedName>
</protein>
<evidence type="ECO:0000313" key="3">
    <source>
        <dbReference type="Proteomes" id="UP000255389"/>
    </source>
</evidence>
<dbReference type="GO" id="GO:0009432">
    <property type="term" value="P:SOS response"/>
    <property type="evidence" value="ECO:0007669"/>
    <property type="project" value="UniProtKB-KW"/>
</dbReference>
<name>A0A378UZR2_MYCFO</name>
<dbReference type="EMBL" id="UGQY01000004">
    <property type="protein sequence ID" value="SUA03742.1"/>
    <property type="molecule type" value="Genomic_DNA"/>
</dbReference>
<dbReference type="GeneID" id="93410816"/>
<dbReference type="SUPFAM" id="SSF52540">
    <property type="entry name" value="P-loop containing nucleoside triphosphate hydrolases"/>
    <property type="match status" value="1"/>
</dbReference>
<evidence type="ECO:0000256" key="1">
    <source>
        <dbReference type="ARBA" id="ARBA00023236"/>
    </source>
</evidence>
<evidence type="ECO:0000313" key="2">
    <source>
        <dbReference type="EMBL" id="SUA03742.1"/>
    </source>
</evidence>
<dbReference type="Gene3D" id="3.40.50.300">
    <property type="entry name" value="P-loop containing nucleotide triphosphate hydrolases"/>
    <property type="match status" value="1"/>
</dbReference>
<gene>
    <name evidence="2" type="ORF">NCTC1542_05228</name>
</gene>
<reference evidence="2 3" key="1">
    <citation type="submission" date="2018-06" db="EMBL/GenBank/DDBJ databases">
        <authorList>
            <consortium name="Pathogen Informatics"/>
            <person name="Doyle S."/>
        </authorList>
    </citation>
    <scope>NUCLEOTIDE SEQUENCE [LARGE SCALE GENOMIC DNA]</scope>
    <source>
        <strain evidence="2 3">NCTC1542</strain>
    </source>
</reference>
<organism evidence="2 3">
    <name type="scientific">Mycolicibacterium fortuitum</name>
    <name type="common">Mycobacterium fortuitum</name>
    <dbReference type="NCBI Taxonomy" id="1766"/>
    <lineage>
        <taxon>Bacteria</taxon>
        <taxon>Bacillati</taxon>
        <taxon>Actinomycetota</taxon>
        <taxon>Actinomycetes</taxon>
        <taxon>Mycobacteriales</taxon>
        <taxon>Mycobacteriaceae</taxon>
        <taxon>Mycolicibacterium</taxon>
    </lineage>
</organism>
<proteinExistence type="predicted"/>
<dbReference type="GO" id="GO:0006302">
    <property type="term" value="P:double-strand break repair"/>
    <property type="evidence" value="ECO:0007669"/>
    <property type="project" value="InterPro"/>
</dbReference>
<dbReference type="InterPro" id="IPR027417">
    <property type="entry name" value="P-loop_NTPase"/>
</dbReference>
<dbReference type="PANTHER" id="PTHR32182">
    <property type="entry name" value="DNA REPLICATION AND REPAIR PROTEIN RECF"/>
    <property type="match status" value="1"/>
</dbReference>
<dbReference type="InterPro" id="IPR038729">
    <property type="entry name" value="Rad50/SbcC_AAA"/>
</dbReference>
<dbReference type="AlphaFoldDB" id="A0A378UZR2"/>
<dbReference type="Pfam" id="PF13476">
    <property type="entry name" value="AAA_23"/>
    <property type="match status" value="1"/>
</dbReference>
<dbReference type="PANTHER" id="PTHR32182:SF22">
    <property type="entry name" value="ATP-DEPENDENT ENDONUCLEASE, OLD FAMILY-RELATED"/>
    <property type="match status" value="1"/>
</dbReference>